<feature type="binding site" evidence="10">
    <location>
        <position position="167"/>
    </location>
    <ligand>
        <name>UDP-N-acetyl-alpha-D-glucosamine</name>
        <dbReference type="ChEBI" id="CHEBI:57705"/>
    </ligand>
</feature>
<evidence type="ECO:0000313" key="13">
    <source>
        <dbReference type="EMBL" id="SDO80836.1"/>
    </source>
</evidence>
<keyword evidence="1 10" id="KW-1003">Cell membrane</keyword>
<dbReference type="GO" id="GO:0050511">
    <property type="term" value="F:undecaprenyldiphospho-muramoylpentapeptide beta-N-acetylglucosaminyltransferase activity"/>
    <property type="evidence" value="ECO:0007669"/>
    <property type="project" value="UniProtKB-UniRule"/>
</dbReference>
<dbReference type="OrthoDB" id="9808936at2"/>
<keyword evidence="3 10" id="KW-0328">Glycosyltransferase</keyword>
<dbReference type="InterPro" id="IPR006009">
    <property type="entry name" value="GlcNAc_MurG"/>
</dbReference>
<dbReference type="PANTHER" id="PTHR21015">
    <property type="entry name" value="UDP-N-ACETYLGLUCOSAMINE--N-ACETYLMURAMYL-(PENTAPEPTIDE) PYROPHOSPHORYL-UNDECAPRENOL N-ACETYLGLUCOSAMINE TRANSFERASE 1"/>
    <property type="match status" value="1"/>
</dbReference>
<evidence type="ECO:0000313" key="14">
    <source>
        <dbReference type="Proteomes" id="UP000199077"/>
    </source>
</evidence>
<organism evidence="13 14">
    <name type="scientific">Pedococcus dokdonensis</name>
    <dbReference type="NCBI Taxonomy" id="443156"/>
    <lineage>
        <taxon>Bacteria</taxon>
        <taxon>Bacillati</taxon>
        <taxon>Actinomycetota</taxon>
        <taxon>Actinomycetes</taxon>
        <taxon>Micrococcales</taxon>
        <taxon>Intrasporangiaceae</taxon>
        <taxon>Pedococcus</taxon>
    </lineage>
</organism>
<dbReference type="CDD" id="cd03785">
    <property type="entry name" value="GT28_MurG"/>
    <property type="match status" value="1"/>
</dbReference>
<keyword evidence="7 10" id="KW-0472">Membrane</keyword>
<comment type="catalytic activity">
    <reaction evidence="10">
        <text>di-trans,octa-cis-undecaprenyl diphospho-N-acetyl-alpha-D-muramoyl-L-alanyl-D-glutamyl-meso-2,6-diaminopimeloyl-D-alanyl-D-alanine + UDP-N-acetyl-alpha-D-glucosamine = di-trans,octa-cis-undecaprenyl diphospho-[N-acetyl-alpha-D-glucosaminyl-(1-&gt;4)]-N-acetyl-alpha-D-muramoyl-L-alanyl-D-glutamyl-meso-2,6-diaminopimeloyl-D-alanyl-D-alanine + UDP + H(+)</text>
        <dbReference type="Rhea" id="RHEA:31227"/>
        <dbReference type="ChEBI" id="CHEBI:15378"/>
        <dbReference type="ChEBI" id="CHEBI:57705"/>
        <dbReference type="ChEBI" id="CHEBI:58223"/>
        <dbReference type="ChEBI" id="CHEBI:61387"/>
        <dbReference type="ChEBI" id="CHEBI:61388"/>
        <dbReference type="EC" id="2.4.1.227"/>
    </reaction>
</comment>
<feature type="binding site" evidence="10">
    <location>
        <position position="201"/>
    </location>
    <ligand>
        <name>UDP-N-acetyl-alpha-D-glucosamine</name>
        <dbReference type="ChEBI" id="CHEBI:57705"/>
    </ligand>
</feature>
<dbReference type="GO" id="GO:0051301">
    <property type="term" value="P:cell division"/>
    <property type="evidence" value="ECO:0007669"/>
    <property type="project" value="UniProtKB-KW"/>
</dbReference>
<dbReference type="Proteomes" id="UP000199077">
    <property type="component" value="Chromosome I"/>
</dbReference>
<dbReference type="Gene3D" id="3.40.50.2000">
    <property type="entry name" value="Glycogen Phosphorylase B"/>
    <property type="match status" value="2"/>
</dbReference>
<dbReference type="AlphaFoldDB" id="A0A1H0MKP5"/>
<dbReference type="Pfam" id="PF04101">
    <property type="entry name" value="Glyco_tran_28_C"/>
    <property type="match status" value="1"/>
</dbReference>
<keyword evidence="2 10" id="KW-0132">Cell division</keyword>
<dbReference type="EC" id="2.4.1.227" evidence="10"/>
<dbReference type="GO" id="GO:0071555">
    <property type="term" value="P:cell wall organization"/>
    <property type="evidence" value="ECO:0007669"/>
    <property type="project" value="UniProtKB-KW"/>
</dbReference>
<evidence type="ECO:0000256" key="6">
    <source>
        <dbReference type="ARBA" id="ARBA00022984"/>
    </source>
</evidence>
<evidence type="ECO:0000256" key="8">
    <source>
        <dbReference type="ARBA" id="ARBA00023306"/>
    </source>
</evidence>
<dbReference type="UniPathway" id="UPA00219"/>
<keyword evidence="9 10" id="KW-0961">Cell wall biogenesis/degradation</keyword>
<gene>
    <name evidence="10" type="primary">murG</name>
    <name evidence="13" type="ORF">SAMN04489867_0640</name>
</gene>
<dbReference type="GO" id="GO:0009252">
    <property type="term" value="P:peptidoglycan biosynthetic process"/>
    <property type="evidence" value="ECO:0007669"/>
    <property type="project" value="UniProtKB-UniRule"/>
</dbReference>
<feature type="binding site" evidence="10">
    <location>
        <begin position="16"/>
        <end position="18"/>
    </location>
    <ligand>
        <name>UDP-N-acetyl-alpha-D-glucosamine</name>
        <dbReference type="ChEBI" id="CHEBI:57705"/>
    </ligand>
</feature>
<keyword evidence="14" id="KW-1185">Reference proteome</keyword>
<dbReference type="HAMAP" id="MF_00033">
    <property type="entry name" value="MurG"/>
    <property type="match status" value="1"/>
</dbReference>
<sequence>MPADTPSSVLLAGGGTAGHVSPLLALADCLRRRDPEVRVTALGTETGLEARLVPERGYPLLTVPKVPLPRRPSADLLRLPGNLRAAVAAAERAIDESGAQVVVGFGGYVSTPAYLAARRRRVPVVVHEQNARPGIANRLGARMTHFVATTFASTKLAHATAIGMPLRREIAQLDRAATRTEGLAHFGLDPLWPTVLVTGGSLGAQRLNTAFEARVQALREAGVQVLHLTGAGKEFTVPDSAGPGAPYVVAPYADRMDLAYAAADLVVARAGANTVCELTAVGLPAVYVPLPIGNGEQRFNAVDVVAAGGGLLVDDAALTPDWIDAVLVPLVSDRDRLDAMAAASASTGERGADELLADLVAAAYAESLAGQQNSRPGQR</sequence>
<reference evidence="14" key="1">
    <citation type="submission" date="2016-10" db="EMBL/GenBank/DDBJ databases">
        <authorList>
            <person name="Varghese N."/>
            <person name="Submissions S."/>
        </authorList>
    </citation>
    <scope>NUCLEOTIDE SEQUENCE [LARGE SCALE GENOMIC DNA]</scope>
    <source>
        <strain evidence="14">DSM 22329</strain>
    </source>
</reference>
<keyword evidence="8 10" id="KW-0131">Cell cycle</keyword>
<evidence type="ECO:0000259" key="12">
    <source>
        <dbReference type="Pfam" id="PF04101"/>
    </source>
</evidence>
<feature type="domain" description="Glycosyl transferase family 28 C-terminal" evidence="12">
    <location>
        <begin position="194"/>
        <end position="353"/>
    </location>
</feature>
<evidence type="ECO:0000256" key="3">
    <source>
        <dbReference type="ARBA" id="ARBA00022676"/>
    </source>
</evidence>
<keyword evidence="4 10" id="KW-0808">Transferase</keyword>
<comment type="pathway">
    <text evidence="10">Cell wall biogenesis; peptidoglycan biosynthesis.</text>
</comment>
<comment type="subcellular location">
    <subcellularLocation>
        <location evidence="10">Cell membrane</location>
        <topology evidence="10">Peripheral membrane protein</topology>
        <orientation evidence="10">Cytoplasmic side</orientation>
    </subcellularLocation>
</comment>
<evidence type="ECO:0000259" key="11">
    <source>
        <dbReference type="Pfam" id="PF03033"/>
    </source>
</evidence>
<protein>
    <recommendedName>
        <fullName evidence="10">UDP-N-acetylglucosamine--N-acetylmuramyl-(pentapeptide) pyrophosphoryl-undecaprenol N-acetylglucosamine transferase</fullName>
        <ecNumber evidence="10">2.4.1.227</ecNumber>
    </recommendedName>
    <alternativeName>
        <fullName evidence="10">Undecaprenyl-PP-MurNAc-pentapeptide-UDPGlcNAc GlcNAc transferase</fullName>
    </alternativeName>
</protein>
<comment type="function">
    <text evidence="10">Cell wall formation. Catalyzes the transfer of a GlcNAc subunit on undecaprenyl-pyrophosphoryl-MurNAc-pentapeptide (lipid intermediate I) to form undecaprenyl-pyrophosphoryl-MurNAc-(pentapeptide)GlcNAc (lipid intermediate II).</text>
</comment>
<dbReference type="SUPFAM" id="SSF53756">
    <property type="entry name" value="UDP-Glycosyltransferase/glycogen phosphorylase"/>
    <property type="match status" value="1"/>
</dbReference>
<dbReference type="EMBL" id="LT629711">
    <property type="protein sequence ID" value="SDO80836.1"/>
    <property type="molecule type" value="Genomic_DNA"/>
</dbReference>
<comment type="caution">
    <text evidence="10">Lacks conserved residue(s) required for the propagation of feature annotation.</text>
</comment>
<feature type="binding site" evidence="10">
    <location>
        <position position="297"/>
    </location>
    <ligand>
        <name>UDP-N-acetyl-alpha-D-glucosamine</name>
        <dbReference type="ChEBI" id="CHEBI:57705"/>
    </ligand>
</feature>
<evidence type="ECO:0000256" key="10">
    <source>
        <dbReference type="HAMAP-Rule" id="MF_00033"/>
    </source>
</evidence>
<dbReference type="GO" id="GO:0008360">
    <property type="term" value="P:regulation of cell shape"/>
    <property type="evidence" value="ECO:0007669"/>
    <property type="project" value="UniProtKB-KW"/>
</dbReference>
<evidence type="ECO:0000256" key="9">
    <source>
        <dbReference type="ARBA" id="ARBA00023316"/>
    </source>
</evidence>
<proteinExistence type="inferred from homology"/>
<dbReference type="GO" id="GO:0051991">
    <property type="term" value="F:UDP-N-acetyl-D-glucosamine:N-acetylmuramoyl-L-alanyl-D-glutamyl-meso-2,6-diaminopimelyl-D-alanyl-D-alanine-diphosphoundecaprenol 4-beta-N-acetylglucosaminlytransferase activity"/>
    <property type="evidence" value="ECO:0007669"/>
    <property type="project" value="RHEA"/>
</dbReference>
<dbReference type="InterPro" id="IPR004276">
    <property type="entry name" value="GlycoTrans_28_N"/>
</dbReference>
<evidence type="ECO:0000256" key="1">
    <source>
        <dbReference type="ARBA" id="ARBA00022475"/>
    </source>
</evidence>
<feature type="binding site" evidence="10">
    <location>
        <position position="130"/>
    </location>
    <ligand>
        <name>UDP-N-acetyl-alpha-D-glucosamine</name>
        <dbReference type="ChEBI" id="CHEBI:57705"/>
    </ligand>
</feature>
<keyword evidence="6 10" id="KW-0573">Peptidoglycan synthesis</keyword>
<evidence type="ECO:0000256" key="5">
    <source>
        <dbReference type="ARBA" id="ARBA00022960"/>
    </source>
</evidence>
<evidence type="ECO:0000256" key="4">
    <source>
        <dbReference type="ARBA" id="ARBA00022679"/>
    </source>
</evidence>
<name>A0A1H0MKP5_9MICO</name>
<keyword evidence="5 10" id="KW-0133">Cell shape</keyword>
<dbReference type="PANTHER" id="PTHR21015:SF22">
    <property type="entry name" value="GLYCOSYLTRANSFERASE"/>
    <property type="match status" value="1"/>
</dbReference>
<dbReference type="STRING" id="443156.SAMN04489867_0640"/>
<evidence type="ECO:0000256" key="7">
    <source>
        <dbReference type="ARBA" id="ARBA00023136"/>
    </source>
</evidence>
<dbReference type="InterPro" id="IPR007235">
    <property type="entry name" value="Glyco_trans_28_C"/>
</dbReference>
<evidence type="ECO:0000256" key="2">
    <source>
        <dbReference type="ARBA" id="ARBA00022618"/>
    </source>
</evidence>
<dbReference type="GO" id="GO:0005886">
    <property type="term" value="C:plasma membrane"/>
    <property type="evidence" value="ECO:0007669"/>
    <property type="project" value="UniProtKB-SubCell"/>
</dbReference>
<dbReference type="Pfam" id="PF03033">
    <property type="entry name" value="Glyco_transf_28"/>
    <property type="match status" value="1"/>
</dbReference>
<accession>A0A1H0MKP5</accession>
<dbReference type="NCBIfam" id="TIGR01133">
    <property type="entry name" value="murG"/>
    <property type="match status" value="1"/>
</dbReference>
<dbReference type="RefSeq" id="WP_091781376.1">
    <property type="nucleotide sequence ID" value="NZ_LT629711.1"/>
</dbReference>
<feature type="domain" description="Glycosyltransferase family 28 N-terminal" evidence="11">
    <location>
        <begin position="9"/>
        <end position="145"/>
    </location>
</feature>
<comment type="similarity">
    <text evidence="10">Belongs to the glycosyltransferase 28 family. MurG subfamily.</text>
</comment>
<dbReference type="GO" id="GO:0005975">
    <property type="term" value="P:carbohydrate metabolic process"/>
    <property type="evidence" value="ECO:0007669"/>
    <property type="project" value="InterPro"/>
</dbReference>